<dbReference type="InterPro" id="IPR029787">
    <property type="entry name" value="Nucleotide_cyclase"/>
</dbReference>
<keyword evidence="4" id="KW-0812">Transmembrane</keyword>
<keyword evidence="2 3" id="KW-0802">TPR repeat</keyword>
<keyword evidence="1" id="KW-0677">Repeat</keyword>
<dbReference type="SUPFAM" id="SSF48452">
    <property type="entry name" value="TPR-like"/>
    <property type="match status" value="2"/>
</dbReference>
<keyword evidence="4" id="KW-1133">Transmembrane helix</keyword>
<evidence type="ECO:0000256" key="1">
    <source>
        <dbReference type="ARBA" id="ARBA00022737"/>
    </source>
</evidence>
<keyword evidence="4" id="KW-0472">Membrane</keyword>
<proteinExistence type="predicted"/>
<name>A0A4R6UZF0_9GAMM</name>
<dbReference type="SMART" id="SM00028">
    <property type="entry name" value="TPR"/>
    <property type="match status" value="6"/>
</dbReference>
<dbReference type="Proteomes" id="UP000295375">
    <property type="component" value="Unassembled WGS sequence"/>
</dbReference>
<reference evidence="5 6" key="1">
    <citation type="submission" date="2019-03" db="EMBL/GenBank/DDBJ databases">
        <title>Genomic Encyclopedia of Type Strains, Phase IV (KMG-IV): sequencing the most valuable type-strain genomes for metagenomic binning, comparative biology and taxonomic classification.</title>
        <authorList>
            <person name="Goeker M."/>
        </authorList>
    </citation>
    <scope>NUCLEOTIDE SEQUENCE [LARGE SCALE GENOMIC DNA]</scope>
    <source>
        <strain evidence="5 6">DSM 103792</strain>
    </source>
</reference>
<evidence type="ECO:0000313" key="5">
    <source>
        <dbReference type="EMBL" id="TDQ49084.1"/>
    </source>
</evidence>
<evidence type="ECO:0000313" key="6">
    <source>
        <dbReference type="Proteomes" id="UP000295375"/>
    </source>
</evidence>
<feature type="transmembrane region" description="Helical" evidence="4">
    <location>
        <begin position="51"/>
        <end position="70"/>
    </location>
</feature>
<dbReference type="Pfam" id="PF07719">
    <property type="entry name" value="TPR_2"/>
    <property type="match status" value="1"/>
</dbReference>
<dbReference type="AlphaFoldDB" id="A0A4R6UZF0"/>
<dbReference type="PANTHER" id="PTHR12558">
    <property type="entry name" value="CELL DIVISION CYCLE 16,23,27"/>
    <property type="match status" value="1"/>
</dbReference>
<evidence type="ECO:0000256" key="4">
    <source>
        <dbReference type="SAM" id="Phobius"/>
    </source>
</evidence>
<dbReference type="PROSITE" id="PS50005">
    <property type="entry name" value="TPR"/>
    <property type="match status" value="1"/>
</dbReference>
<dbReference type="Pfam" id="PF13432">
    <property type="entry name" value="TPR_16"/>
    <property type="match status" value="2"/>
</dbReference>
<dbReference type="PROSITE" id="PS50293">
    <property type="entry name" value="TPR_REGION"/>
    <property type="match status" value="1"/>
</dbReference>
<protein>
    <submittedName>
        <fullName evidence="5">Tetratricopeptide repeat protein</fullName>
    </submittedName>
</protein>
<dbReference type="PANTHER" id="PTHR12558:SF13">
    <property type="entry name" value="CELL DIVISION CYCLE PROTEIN 27 HOMOLOG"/>
    <property type="match status" value="1"/>
</dbReference>
<evidence type="ECO:0000256" key="3">
    <source>
        <dbReference type="PROSITE-ProRule" id="PRU00339"/>
    </source>
</evidence>
<accession>A0A4R6UZF0</accession>
<dbReference type="Gene3D" id="1.25.40.10">
    <property type="entry name" value="Tetratricopeptide repeat domain"/>
    <property type="match status" value="1"/>
</dbReference>
<dbReference type="RefSeq" id="WP_162848158.1">
    <property type="nucleotide sequence ID" value="NZ_CP037953.1"/>
</dbReference>
<organism evidence="5 6">
    <name type="scientific">Permianibacter aggregans</name>
    <dbReference type="NCBI Taxonomy" id="1510150"/>
    <lineage>
        <taxon>Bacteria</taxon>
        <taxon>Pseudomonadati</taxon>
        <taxon>Pseudomonadota</taxon>
        <taxon>Gammaproteobacteria</taxon>
        <taxon>Pseudomonadales</taxon>
        <taxon>Pseudomonadaceae</taxon>
        <taxon>Permianibacter</taxon>
    </lineage>
</organism>
<sequence>MSNPLYQWYFELKRRKVIQTALAYFAAAWLLLQVTEIITDALTLPDWTVRLVLVLLMLGLPLVLVIAWLFDVGPSGMVRTGDSSSAMEWLAAVVWLHIPPMQDDVGNRHSKPRAALERRLMMLPSLWRRWQGNDGQLVFNNTHNAIQAAQSLRDFALKQQLPVAIGVAVGSVKQHKDQIDGEAVHVAEALARSAPAQQIHGTEQVHDELLQHPEMGGEFLGPLSVSALAHPVRMYRLQWQGETTMARSDRRLWPALFVAALLVAVLAVPLSWWLQQDAAPIALPELGPPALTGHYVSIARFDDPTLSLSEAQHHGLRAQLNDVFQSLPSVYVADSEIPTAGTAMLRTHIERQGEILSLQFELQSADPESRARAFSVSGTTLQELFNRAQQTLSAQLALQFDIPAPSIQHYRPMPAPLFRQLLDANYALTDVPNRETLERFDRVLTPALTEQPDNQFLVVTHCHLLLLRINMLKEASAQERANDSCKRIASYGFVTERDRLVYANYLNQVGRENEAVREIEKALQINPRNSDAYELLANAHMQRGDALKAEHTLLKAITMQPGYWRPLRTLARFQFNSGRYTDAAGNYQKVVDLAPNSGRAWSDLGAALFMAGKLGEAADALSRAVQLEASQSGYSNLGTLYYYLGRYSDAIRHYQLALKDSPDDFRLYGNIADTYRVQRLQNDANHYYGLALEKLDAYLASAADDIETRSLRLMYQHHRDEIADAYERMQRLAVQYPNNAELELYLAILATEKRDNERVINHLKRAIELGLSSNLVSVDPDFRYLGSDQRFIRLISQQSS</sequence>
<dbReference type="SUPFAM" id="SSF55073">
    <property type="entry name" value="Nucleotide cyclase"/>
    <property type="match status" value="1"/>
</dbReference>
<dbReference type="EMBL" id="SNYM01000005">
    <property type="protein sequence ID" value="TDQ49084.1"/>
    <property type="molecule type" value="Genomic_DNA"/>
</dbReference>
<feature type="transmembrane region" description="Helical" evidence="4">
    <location>
        <begin position="21"/>
        <end position="39"/>
    </location>
</feature>
<dbReference type="InterPro" id="IPR019734">
    <property type="entry name" value="TPR_rpt"/>
</dbReference>
<keyword evidence="6" id="KW-1185">Reference proteome</keyword>
<dbReference type="InterPro" id="IPR011990">
    <property type="entry name" value="TPR-like_helical_dom_sf"/>
</dbReference>
<evidence type="ECO:0000256" key="2">
    <source>
        <dbReference type="ARBA" id="ARBA00022803"/>
    </source>
</evidence>
<feature type="transmembrane region" description="Helical" evidence="4">
    <location>
        <begin position="252"/>
        <end position="274"/>
    </location>
</feature>
<dbReference type="InterPro" id="IPR013105">
    <property type="entry name" value="TPR_2"/>
</dbReference>
<comment type="caution">
    <text evidence="5">The sequence shown here is derived from an EMBL/GenBank/DDBJ whole genome shotgun (WGS) entry which is preliminary data.</text>
</comment>
<gene>
    <name evidence="5" type="ORF">EV696_10558</name>
</gene>
<feature type="repeat" description="TPR" evidence="3">
    <location>
        <begin position="631"/>
        <end position="664"/>
    </location>
</feature>
<dbReference type="Gene3D" id="3.30.70.1230">
    <property type="entry name" value="Nucleotide cyclase"/>
    <property type="match status" value="1"/>
</dbReference>